<evidence type="ECO:0000313" key="3">
    <source>
        <dbReference type="Proteomes" id="UP000291084"/>
    </source>
</evidence>
<evidence type="ECO:0000256" key="1">
    <source>
        <dbReference type="SAM" id="SignalP"/>
    </source>
</evidence>
<accession>A0A0S3RZU8</accession>
<name>A0A0S3RZU8_PHAAN</name>
<gene>
    <name evidence="2" type="primary">Vigan.04G373200</name>
    <name evidence="2" type="ORF">VIGAN_04373200</name>
</gene>
<dbReference type="Proteomes" id="UP000291084">
    <property type="component" value="Chromosome 4"/>
</dbReference>
<evidence type="ECO:0000313" key="2">
    <source>
        <dbReference type="EMBL" id="BAT86112.1"/>
    </source>
</evidence>
<organism evidence="2 3">
    <name type="scientific">Vigna angularis var. angularis</name>
    <dbReference type="NCBI Taxonomy" id="157739"/>
    <lineage>
        <taxon>Eukaryota</taxon>
        <taxon>Viridiplantae</taxon>
        <taxon>Streptophyta</taxon>
        <taxon>Embryophyta</taxon>
        <taxon>Tracheophyta</taxon>
        <taxon>Spermatophyta</taxon>
        <taxon>Magnoliopsida</taxon>
        <taxon>eudicotyledons</taxon>
        <taxon>Gunneridae</taxon>
        <taxon>Pentapetalae</taxon>
        <taxon>rosids</taxon>
        <taxon>fabids</taxon>
        <taxon>Fabales</taxon>
        <taxon>Fabaceae</taxon>
        <taxon>Papilionoideae</taxon>
        <taxon>50 kb inversion clade</taxon>
        <taxon>NPAAA clade</taxon>
        <taxon>indigoferoid/millettioid clade</taxon>
        <taxon>Phaseoleae</taxon>
        <taxon>Vigna</taxon>
    </lineage>
</organism>
<feature type="non-terminal residue" evidence="2">
    <location>
        <position position="1"/>
    </location>
</feature>
<feature type="signal peptide" evidence="1">
    <location>
        <begin position="1"/>
        <end position="18"/>
    </location>
</feature>
<dbReference type="AlphaFoldDB" id="A0A0S3RZU8"/>
<protein>
    <submittedName>
        <fullName evidence="2">Uncharacterized protein</fullName>
    </submittedName>
</protein>
<keyword evidence="3" id="KW-1185">Reference proteome</keyword>
<dbReference type="EMBL" id="AP015037">
    <property type="protein sequence ID" value="BAT86112.1"/>
    <property type="molecule type" value="Genomic_DNA"/>
</dbReference>
<proteinExistence type="predicted"/>
<feature type="chain" id="PRO_5006617596" evidence="1">
    <location>
        <begin position="19"/>
        <end position="116"/>
    </location>
</feature>
<reference evidence="2 3" key="1">
    <citation type="journal article" date="2015" name="Sci. Rep.">
        <title>The power of single molecule real-time sequencing technology in the de novo assembly of a eukaryotic genome.</title>
        <authorList>
            <person name="Sakai H."/>
            <person name="Naito K."/>
            <person name="Ogiso-Tanaka E."/>
            <person name="Takahashi Y."/>
            <person name="Iseki K."/>
            <person name="Muto C."/>
            <person name="Satou K."/>
            <person name="Teruya K."/>
            <person name="Shiroma A."/>
            <person name="Shimoji M."/>
            <person name="Hirano T."/>
            <person name="Itoh T."/>
            <person name="Kaga A."/>
            <person name="Tomooka N."/>
        </authorList>
    </citation>
    <scope>NUCLEOTIDE SEQUENCE [LARGE SCALE GENOMIC DNA]</scope>
    <source>
        <strain evidence="3">cv. Shumari</strain>
    </source>
</reference>
<sequence>ISLILLAHCPLYVVFLYAEYSDYMWNSVYEFNGQGPSRAPECSVGRKADMDLGESMIFRPEVSCYHVFSIVCIRSTEKEEEDPPPFTIHVMRFNITLPFIFIFLSIVSSQTNKKEF</sequence>
<keyword evidence="1" id="KW-0732">Signal</keyword>